<reference evidence="1 2" key="1">
    <citation type="submission" date="2018-11" db="EMBL/GenBank/DDBJ databases">
        <title>Proposal to divide the Flavobacteriaceae and reorganize its genera based on Amino Acid Identity values calculated from whole genome sequences.</title>
        <authorList>
            <person name="Nicholson A.C."/>
            <person name="Gulvik C.A."/>
            <person name="Whitney A.M."/>
            <person name="Humrighouse B.W."/>
            <person name="Bell M."/>
            <person name="Holmes B."/>
            <person name="Steigerwalt A.G."/>
            <person name="Villarma A."/>
            <person name="Sheth M."/>
            <person name="Batra D."/>
            <person name="Pryor J."/>
            <person name="Bernardet J.-F."/>
            <person name="Hugo C."/>
            <person name="Kampfer P."/>
            <person name="Newman J."/>
            <person name="McQuiston J.R."/>
        </authorList>
    </citation>
    <scope>NUCLEOTIDE SEQUENCE [LARGE SCALE GENOMIC DNA]</scope>
    <source>
        <strain evidence="1 2">H5559</strain>
    </source>
</reference>
<dbReference type="Pfam" id="PF07606">
    <property type="entry name" value="DUF1569"/>
    <property type="match status" value="1"/>
</dbReference>
<proteinExistence type="predicted"/>
<sequence length="149" mass="17580">MKTIFDPATREELVRRITMLTPENKAEWGKMNQYQMIKHCTTWNDWVQGNGKYQYRQEFLGKLFGKMVLKGITRNEKPLGKNAPAGIFTIKETDGDTELQKKVWLEQIRAYGNFSNPGFIHDFFGKMTMEEIGIFVYKHMDHHLRQFKA</sequence>
<evidence type="ECO:0000313" key="1">
    <source>
        <dbReference type="EMBL" id="AZB16351.1"/>
    </source>
</evidence>
<accession>A0A1Z3VYM2</accession>
<gene>
    <name evidence="1" type="ORF">EG352_00390</name>
</gene>
<dbReference type="InterPro" id="IPR011463">
    <property type="entry name" value="DUF1569"/>
</dbReference>
<dbReference type="RefSeq" id="WP_027372740.1">
    <property type="nucleotide sequence ID" value="NZ_CP022058.2"/>
</dbReference>
<organism evidence="1 2">
    <name type="scientific">Chryseobacterium indologenes</name>
    <name type="common">Flavobacterium indologenes</name>
    <dbReference type="NCBI Taxonomy" id="253"/>
    <lineage>
        <taxon>Bacteria</taxon>
        <taxon>Pseudomonadati</taxon>
        <taxon>Bacteroidota</taxon>
        <taxon>Flavobacteriia</taxon>
        <taxon>Flavobacteriales</taxon>
        <taxon>Weeksellaceae</taxon>
        <taxon>Chryseobacterium group</taxon>
        <taxon>Chryseobacterium</taxon>
    </lineage>
</organism>
<evidence type="ECO:0000313" key="2">
    <source>
        <dbReference type="Proteomes" id="UP000269015"/>
    </source>
</evidence>
<dbReference type="EMBL" id="CP033930">
    <property type="protein sequence ID" value="AZB16351.1"/>
    <property type="molecule type" value="Genomic_DNA"/>
</dbReference>
<dbReference type="GeneID" id="56897112"/>
<name>A0A1Z3VYM2_CHRID</name>
<dbReference type="InterPro" id="IPR034660">
    <property type="entry name" value="DinB/YfiT-like"/>
</dbReference>
<dbReference type="AlphaFoldDB" id="A0A1Z3VYM2"/>
<dbReference type="Proteomes" id="UP000269015">
    <property type="component" value="Chromosome"/>
</dbReference>
<dbReference type="Gene3D" id="1.20.120.450">
    <property type="entry name" value="dinb family like domain"/>
    <property type="match status" value="1"/>
</dbReference>
<dbReference type="KEGG" id="cio:CEQ15_03240"/>
<protein>
    <submittedName>
        <fullName evidence="1">DUF1569 domain-containing protein</fullName>
    </submittedName>
</protein>
<dbReference type="OrthoDB" id="2599194at2"/>